<dbReference type="EMBL" id="JAKLMC020000029">
    <property type="protein sequence ID" value="KAK5950174.1"/>
    <property type="molecule type" value="Genomic_DNA"/>
</dbReference>
<sequence length="1050" mass="116726">MNTPGMRSSSDVLNSPATSSPLSQYPFPNQDGPSRRGPPRRGSTASSISSVTPSIAESHPNAISTLLQPPIIRTGLRPADAGFKPPTQKDIPPVTLTNVPHIEPKAFHPYLSQVGSLYEAFQRAKNETDGDDTALFHREKKEKGDDWEAVLSKKLHRPAHSRAGSVASSITSPLEPPAQPRRRSSHQRRHAVTPLSTIPTVYGEEAFHLENPRTFDIVSEHSEIVRDPNAAPSGRKSLATNAILQEKLSWYMDTVEVHLISSISTASKSFFSALGSLRELHDEAEESVLRIQRLRRDLAKLDKEMAMDGLKVVKLKQRRDNVRRLAEAILQLEDVVTAVREGEEMAENGQIDGIMDHVDDIERLISGNETRNLYRSHPGKRYQAIDLRRMNVLKGAFDDLGQLRSQAGRGYETKFHNCLLSDMRRHVKDADPSVTLQRWGVAFNRPKPGQRRAPSAFPSYMNMSADFRHELERAMQGLTRSQYTTPAVTSFRAAVMREMKAMIRRQLPSTDDDDNVSTISASTHGGRGRSQQQNKSSILARNIRAMDDTDWYNMLQSVYTNVSECLRRLSVQVKILLDVTSTMDQSADGLRSPPVTSPGHARAQSVSRSRAKSIQAEMQQALDLSSLLGEAVDAVQTQVTKVIRVRAQANSEMPVQDFIRFVTLNKLFADECEAISGRSGQDLKGVLDSQIRNYVSDYGGRQRQELLDIMDNDKWEAKDFGDGENIILTRVVDGSTSDAQKWLESTQIWQSQPSDQPRVNGSEPNGEGGDLKEKVRLATVDEQRYILPASPIALMKTIESVEATTVGMPGMGQELAQTLLDCLRQFNSRTLQLILGAGATRTAGLKNITTKHLALSSQSLSFVIALMPYVREFFRRYLPQNTANQTMQEFDKIKRSFQEHQNSIHDKLVDIMSGRATMHVKSLKAINWADAARGDPEGVSRYMETLTKETATLQKVLAKHLDEGIVMSIMGPVFGSYKEQLEKAFSDIEIHSDAEKKRMVNDAAHFSSRISKLEGSGKLGEQILDLVKAKTINAAATNGSSDGKAEVAER</sequence>
<dbReference type="GO" id="GO:0006896">
    <property type="term" value="P:Golgi to vacuole transport"/>
    <property type="evidence" value="ECO:0007669"/>
    <property type="project" value="TreeGrafter"/>
</dbReference>
<evidence type="ECO:0000256" key="8">
    <source>
        <dbReference type="SAM" id="MobiDB-lite"/>
    </source>
</evidence>
<evidence type="ECO:0000256" key="6">
    <source>
        <dbReference type="ARBA" id="ARBA00023054"/>
    </source>
</evidence>
<proteinExistence type="inferred from homology"/>
<keyword evidence="6 7" id="KW-0175">Coiled coil</keyword>
<feature type="compositionally biased region" description="Polar residues" evidence="8">
    <location>
        <begin position="516"/>
        <end position="536"/>
    </location>
</feature>
<dbReference type="GO" id="GO:0019905">
    <property type="term" value="F:syntaxin binding"/>
    <property type="evidence" value="ECO:0007669"/>
    <property type="project" value="TreeGrafter"/>
</dbReference>
<dbReference type="AlphaFoldDB" id="A0AAN8E9Y2"/>
<feature type="compositionally biased region" description="Low complexity" evidence="8">
    <location>
        <begin position="40"/>
        <end position="58"/>
    </location>
</feature>
<dbReference type="InterPro" id="IPR039745">
    <property type="entry name" value="Vps54"/>
</dbReference>
<feature type="region of interest" description="Disordered" evidence="8">
    <location>
        <begin position="747"/>
        <end position="770"/>
    </location>
</feature>
<dbReference type="GO" id="GO:0042147">
    <property type="term" value="P:retrograde transport, endosome to Golgi"/>
    <property type="evidence" value="ECO:0007669"/>
    <property type="project" value="InterPro"/>
</dbReference>
<evidence type="ECO:0000256" key="1">
    <source>
        <dbReference type="ARBA" id="ARBA00004601"/>
    </source>
</evidence>
<keyword evidence="11" id="KW-1185">Reference proteome</keyword>
<comment type="subcellular location">
    <subcellularLocation>
        <location evidence="1">Golgi apparatus</location>
        <location evidence="1">trans-Golgi network</location>
    </subcellularLocation>
</comment>
<evidence type="ECO:0000256" key="7">
    <source>
        <dbReference type="SAM" id="Coils"/>
    </source>
</evidence>
<keyword evidence="4" id="KW-0653">Protein transport</keyword>
<feature type="region of interest" description="Disordered" evidence="8">
    <location>
        <begin position="155"/>
        <end position="191"/>
    </location>
</feature>
<dbReference type="PANTHER" id="PTHR12965:SF0">
    <property type="entry name" value="VACUOLAR PROTEIN SORTING-ASSOCIATED PROTEIN 54"/>
    <property type="match status" value="1"/>
</dbReference>
<dbReference type="GO" id="GO:0005829">
    <property type="term" value="C:cytosol"/>
    <property type="evidence" value="ECO:0007669"/>
    <property type="project" value="GOC"/>
</dbReference>
<dbReference type="PANTHER" id="PTHR12965">
    <property type="entry name" value="VACUOLAR PROTEIN SORTING 54"/>
    <property type="match status" value="1"/>
</dbReference>
<evidence type="ECO:0000313" key="11">
    <source>
        <dbReference type="Proteomes" id="UP001316803"/>
    </source>
</evidence>
<protein>
    <recommendedName>
        <fullName evidence="9">Vacuolar protein sorting-associated protein 54 C-terminal domain-containing protein</fullName>
    </recommendedName>
</protein>
<organism evidence="10 11">
    <name type="scientific">Knufia fluminis</name>
    <dbReference type="NCBI Taxonomy" id="191047"/>
    <lineage>
        <taxon>Eukaryota</taxon>
        <taxon>Fungi</taxon>
        <taxon>Dikarya</taxon>
        <taxon>Ascomycota</taxon>
        <taxon>Pezizomycotina</taxon>
        <taxon>Eurotiomycetes</taxon>
        <taxon>Chaetothyriomycetidae</taxon>
        <taxon>Chaetothyriales</taxon>
        <taxon>Trichomeriaceae</taxon>
        <taxon>Knufia</taxon>
    </lineage>
</organism>
<evidence type="ECO:0000256" key="4">
    <source>
        <dbReference type="ARBA" id="ARBA00022927"/>
    </source>
</evidence>
<evidence type="ECO:0000313" key="10">
    <source>
        <dbReference type="EMBL" id="KAK5950174.1"/>
    </source>
</evidence>
<evidence type="ECO:0000256" key="3">
    <source>
        <dbReference type="ARBA" id="ARBA00022448"/>
    </source>
</evidence>
<dbReference type="Gene3D" id="6.10.250.860">
    <property type="match status" value="1"/>
</dbReference>
<accession>A0AAN8E9Y2</accession>
<feature type="region of interest" description="Disordered" evidence="8">
    <location>
        <begin position="586"/>
        <end position="610"/>
    </location>
</feature>
<keyword evidence="3" id="KW-0813">Transport</keyword>
<comment type="caution">
    <text evidence="10">The sequence shown here is derived from an EMBL/GenBank/DDBJ whole genome shotgun (WGS) entry which is preliminary data.</text>
</comment>
<name>A0AAN8E9Y2_9EURO</name>
<comment type="similarity">
    <text evidence="2">Belongs to the VPS54 family.</text>
</comment>
<dbReference type="InterPro" id="IPR012501">
    <property type="entry name" value="Vps54_C"/>
</dbReference>
<feature type="region of interest" description="Disordered" evidence="8">
    <location>
        <begin position="508"/>
        <end position="536"/>
    </location>
</feature>
<feature type="compositionally biased region" description="Polar residues" evidence="8">
    <location>
        <begin position="1"/>
        <end position="27"/>
    </location>
</feature>
<evidence type="ECO:0000256" key="5">
    <source>
        <dbReference type="ARBA" id="ARBA00023034"/>
    </source>
</evidence>
<feature type="compositionally biased region" description="Polar residues" evidence="8">
    <location>
        <begin position="747"/>
        <end position="763"/>
    </location>
</feature>
<reference evidence="10 11" key="1">
    <citation type="submission" date="2022-12" db="EMBL/GenBank/DDBJ databases">
        <title>Genomic features and morphological characterization of a novel Knufia sp. strain isolated from spacecraft assembly facility.</title>
        <authorList>
            <person name="Teixeira M."/>
            <person name="Chander A.M."/>
            <person name="Stajich J.E."/>
            <person name="Venkateswaran K."/>
        </authorList>
    </citation>
    <scope>NUCLEOTIDE SEQUENCE [LARGE SCALE GENOMIC DNA]</scope>
    <source>
        <strain evidence="10 11">FJI-L2-BK-P2</strain>
    </source>
</reference>
<keyword evidence="5" id="KW-0333">Golgi apparatus</keyword>
<feature type="domain" description="Vacuolar protein sorting-associated protein 54 C-terminal" evidence="9">
    <location>
        <begin position="783"/>
        <end position="915"/>
    </location>
</feature>
<evidence type="ECO:0000259" key="9">
    <source>
        <dbReference type="Pfam" id="PF07928"/>
    </source>
</evidence>
<feature type="region of interest" description="Disordered" evidence="8">
    <location>
        <begin position="1"/>
        <end position="63"/>
    </location>
</feature>
<feature type="compositionally biased region" description="Basic residues" evidence="8">
    <location>
        <begin position="180"/>
        <end position="191"/>
    </location>
</feature>
<evidence type="ECO:0000256" key="2">
    <source>
        <dbReference type="ARBA" id="ARBA00009150"/>
    </source>
</evidence>
<gene>
    <name evidence="10" type="ORF">OHC33_008889</name>
</gene>
<feature type="coiled-coil region" evidence="7">
    <location>
        <begin position="277"/>
        <end position="335"/>
    </location>
</feature>
<dbReference type="Pfam" id="PF07928">
    <property type="entry name" value="Vps54"/>
    <property type="match status" value="1"/>
</dbReference>
<dbReference type="GO" id="GO:0000938">
    <property type="term" value="C:GARP complex"/>
    <property type="evidence" value="ECO:0007669"/>
    <property type="project" value="InterPro"/>
</dbReference>
<dbReference type="Proteomes" id="UP001316803">
    <property type="component" value="Unassembled WGS sequence"/>
</dbReference>
<dbReference type="GO" id="GO:0015031">
    <property type="term" value="P:protein transport"/>
    <property type="evidence" value="ECO:0007669"/>
    <property type="project" value="UniProtKB-KW"/>
</dbReference>